<dbReference type="Proteomes" id="UP000319322">
    <property type="component" value="Unassembled WGS sequence"/>
</dbReference>
<dbReference type="Pfam" id="PF01564">
    <property type="entry name" value="Spermine_synth"/>
    <property type="match status" value="1"/>
</dbReference>
<dbReference type="SUPFAM" id="SSF53335">
    <property type="entry name" value="S-adenosyl-L-methionine-dependent methyltransferases"/>
    <property type="match status" value="1"/>
</dbReference>
<sequence length="250" mass="28135">MQLGSKIQHLEGMACSLEIFESPALGLVAKVLGTQEEVFLQKYPFLQSEFLAHVGGGVLPEIQHALVVGGFDLEVGYALLNQAKSVAFVQEDQVILQALKPFLPHFEEVSTHANFKQHAKMIDLEIQKYDLIIDLHTPNAHQIDGLQRMLSPQGVLLLHAPHPLLDPLGFKSTLEHLHCYFSVLMPCTNPYDVRPLCYLFASKHYHPEADMCLQKITMLEGLKHYNDQVHTSAFCQPNWLKSAYLGLLKN</sequence>
<name>A0A553V253_9HELI</name>
<reference evidence="1 2" key="1">
    <citation type="submission" date="2019-07" db="EMBL/GenBank/DDBJ databases">
        <title>Helicobacter labacensis sp. nov., Helicobacter mehlei sp. nov. and Helicobacter vulpis sp. nov., isolated from gastric mucosa of red fox (Vulpis vulpis).</title>
        <authorList>
            <person name="Kusar D."/>
            <person name="Gruntar I."/>
            <person name="Pate M."/>
            <person name="Zajc U."/>
            <person name="Ocepek M."/>
        </authorList>
    </citation>
    <scope>NUCLEOTIDE SEQUENCE [LARGE SCALE GENOMIC DNA]</scope>
    <source>
        <strain evidence="1 2">L8b</strain>
    </source>
</reference>
<dbReference type="AlphaFoldDB" id="A0A553V253"/>
<keyword evidence="2" id="KW-1185">Reference proteome</keyword>
<dbReference type="InterPro" id="IPR029063">
    <property type="entry name" value="SAM-dependent_MTases_sf"/>
</dbReference>
<proteinExistence type="predicted"/>
<evidence type="ECO:0000313" key="1">
    <source>
        <dbReference type="EMBL" id="TSA86577.1"/>
    </source>
</evidence>
<protein>
    <submittedName>
        <fullName evidence="1">Spermidine synthase</fullName>
    </submittedName>
</protein>
<reference evidence="2" key="2">
    <citation type="submission" date="2019-07" db="EMBL/GenBank/DDBJ databases">
        <title>Helicobacter labacensis sp. nov., Helicobacter mehlei sp. nov. and Helicobacter vulpis sp. nov., isolated from gastric mucosa of red fox (Vulpis vulpis).</title>
        <authorList>
            <person name="Papic B."/>
        </authorList>
    </citation>
    <scope>NUCLEOTIDE SEQUENCE [LARGE SCALE GENOMIC DNA]</scope>
    <source>
        <strain evidence="2">L8b</strain>
    </source>
</reference>
<dbReference type="Gene3D" id="3.40.50.150">
    <property type="entry name" value="Vaccinia Virus protein VP39"/>
    <property type="match status" value="1"/>
</dbReference>
<evidence type="ECO:0000313" key="2">
    <source>
        <dbReference type="Proteomes" id="UP000319322"/>
    </source>
</evidence>
<dbReference type="OrthoDB" id="9793120at2"/>
<accession>A0A553V253</accession>
<comment type="caution">
    <text evidence="1">The sequence shown here is derived from an EMBL/GenBank/DDBJ whole genome shotgun (WGS) entry which is preliminary data.</text>
</comment>
<reference evidence="1 2" key="3">
    <citation type="submission" date="2019-07" db="EMBL/GenBank/DDBJ databases">
        <authorList>
            <person name="Papic B."/>
        </authorList>
    </citation>
    <scope>NUCLEOTIDE SEQUENCE [LARGE SCALE GENOMIC DNA]</scope>
    <source>
        <strain evidence="1 2">L8b</strain>
    </source>
</reference>
<organism evidence="1 2">
    <name type="scientific">Helicobacter mehlei</name>
    <dbReference type="NCBI Taxonomy" id="2316080"/>
    <lineage>
        <taxon>Bacteria</taxon>
        <taxon>Pseudomonadati</taxon>
        <taxon>Campylobacterota</taxon>
        <taxon>Epsilonproteobacteria</taxon>
        <taxon>Campylobacterales</taxon>
        <taxon>Helicobacteraceae</taxon>
        <taxon>Helicobacter</taxon>
    </lineage>
</organism>
<dbReference type="EMBL" id="VKGC01000002">
    <property type="protein sequence ID" value="TSA86577.1"/>
    <property type="molecule type" value="Genomic_DNA"/>
</dbReference>
<gene>
    <name evidence="1" type="ORF">FNE76_01190</name>
</gene>
<dbReference type="RefSeq" id="WP_120948301.1">
    <property type="nucleotide sequence ID" value="NZ_QXQP01000016.1"/>
</dbReference>